<proteinExistence type="inferred from homology"/>
<dbReference type="Gene3D" id="3.50.50.60">
    <property type="entry name" value="FAD/NAD(P)-binding domain"/>
    <property type="match status" value="2"/>
</dbReference>
<dbReference type="KEGG" id="fes:HER31_12630"/>
<dbReference type="Pfam" id="PF01494">
    <property type="entry name" value="FAD_binding_3"/>
    <property type="match status" value="1"/>
</dbReference>
<protein>
    <submittedName>
        <fullName evidence="9">2-octaprenyl-6-methoxyphenyl hydroxylase</fullName>
        <ecNumber evidence="9">1.14.13.-</ecNumber>
    </submittedName>
</protein>
<keyword evidence="7" id="KW-0503">Monooxygenase</keyword>
<comment type="pathway">
    <text evidence="2">Cofactor biosynthesis; ubiquinone biosynthesis.</text>
</comment>
<dbReference type="EMBL" id="CP051180">
    <property type="protein sequence ID" value="QIZ77666.1"/>
    <property type="molecule type" value="Genomic_DNA"/>
</dbReference>
<dbReference type="InterPro" id="IPR011295">
    <property type="entry name" value="UbiH"/>
</dbReference>
<evidence type="ECO:0000256" key="5">
    <source>
        <dbReference type="ARBA" id="ARBA00022827"/>
    </source>
</evidence>
<dbReference type="GO" id="GO:0006744">
    <property type="term" value="P:ubiquinone biosynthetic process"/>
    <property type="evidence" value="ECO:0007669"/>
    <property type="project" value="UniProtKB-UniPathway"/>
</dbReference>
<gene>
    <name evidence="9" type="primary">ubiH</name>
    <name evidence="9" type="synonym">visB</name>
    <name evidence="9" type="ORF">HER31_12630</name>
</gene>
<dbReference type="UniPathway" id="UPA00232"/>
<dbReference type="PRINTS" id="PR00420">
    <property type="entry name" value="RNGMNOXGNASE"/>
</dbReference>
<dbReference type="EC" id="1.14.13.-" evidence="9"/>
<evidence type="ECO:0000313" key="9">
    <source>
        <dbReference type="EMBL" id="QIZ77666.1"/>
    </source>
</evidence>
<evidence type="ECO:0000256" key="3">
    <source>
        <dbReference type="ARBA" id="ARBA00005349"/>
    </source>
</evidence>
<dbReference type="InterPro" id="IPR036188">
    <property type="entry name" value="FAD/NAD-bd_sf"/>
</dbReference>
<dbReference type="InterPro" id="IPR010971">
    <property type="entry name" value="UbiH/COQ6"/>
</dbReference>
<keyword evidence="10" id="KW-1185">Reference proteome</keyword>
<dbReference type="InterPro" id="IPR002938">
    <property type="entry name" value="FAD-bd"/>
</dbReference>
<dbReference type="NCBIfam" id="TIGR01988">
    <property type="entry name" value="Ubi-OHases"/>
    <property type="match status" value="1"/>
</dbReference>
<dbReference type="GO" id="GO:0071949">
    <property type="term" value="F:FAD binding"/>
    <property type="evidence" value="ECO:0007669"/>
    <property type="project" value="InterPro"/>
</dbReference>
<evidence type="ECO:0000256" key="1">
    <source>
        <dbReference type="ARBA" id="ARBA00001974"/>
    </source>
</evidence>
<dbReference type="Proteomes" id="UP000501602">
    <property type="component" value="Chromosome"/>
</dbReference>
<dbReference type="InterPro" id="IPR051205">
    <property type="entry name" value="UbiH/COQ6_monooxygenase"/>
</dbReference>
<dbReference type="PROSITE" id="PS01304">
    <property type="entry name" value="UBIH"/>
    <property type="match status" value="1"/>
</dbReference>
<evidence type="ECO:0000256" key="2">
    <source>
        <dbReference type="ARBA" id="ARBA00004749"/>
    </source>
</evidence>
<feature type="domain" description="FAD-binding" evidence="8">
    <location>
        <begin position="61"/>
        <end position="383"/>
    </location>
</feature>
<dbReference type="GO" id="GO:0008681">
    <property type="term" value="F:2-octaprenyl-6-methoxyphenol hydroxylase activity"/>
    <property type="evidence" value="ECO:0007669"/>
    <property type="project" value="InterPro"/>
</dbReference>
<dbReference type="AlphaFoldDB" id="A0A6H1UHH1"/>
<evidence type="ECO:0000313" key="10">
    <source>
        <dbReference type="Proteomes" id="UP000501602"/>
    </source>
</evidence>
<reference evidence="9 10" key="1">
    <citation type="submission" date="2020-04" db="EMBL/GenBank/DDBJ databases">
        <title>Ferrimonas sp. S7 isolated from sea water.</title>
        <authorList>
            <person name="Bae S.S."/>
            <person name="Baek K."/>
        </authorList>
    </citation>
    <scope>NUCLEOTIDE SEQUENCE [LARGE SCALE GENOMIC DNA]</scope>
    <source>
        <strain evidence="9 10">S7</strain>
    </source>
</reference>
<dbReference type="NCBIfam" id="NF004356">
    <property type="entry name" value="PRK05732.1"/>
    <property type="match status" value="1"/>
</dbReference>
<dbReference type="InterPro" id="IPR018168">
    <property type="entry name" value="Ubi_Hdrlase_CS"/>
</dbReference>
<keyword evidence="4" id="KW-0285">Flavoprotein</keyword>
<dbReference type="SUPFAM" id="SSF51905">
    <property type="entry name" value="FAD/NAD(P)-binding domain"/>
    <property type="match status" value="1"/>
</dbReference>
<evidence type="ECO:0000256" key="6">
    <source>
        <dbReference type="ARBA" id="ARBA00023002"/>
    </source>
</evidence>
<dbReference type="PANTHER" id="PTHR43876:SF8">
    <property type="entry name" value="2-OCTAPRENYL-6-METHOXYPHENOL HYDROXYLASE"/>
    <property type="match status" value="1"/>
</dbReference>
<dbReference type="PANTHER" id="PTHR43876">
    <property type="entry name" value="UBIQUINONE BIOSYNTHESIS MONOOXYGENASE COQ6, MITOCHONDRIAL"/>
    <property type="match status" value="1"/>
</dbReference>
<evidence type="ECO:0000259" key="8">
    <source>
        <dbReference type="Pfam" id="PF01494"/>
    </source>
</evidence>
<sequence length="455" mass="49510">MFSLTCDSSLEFFPYCEHNRSTRWIAAAATELNFTVRKGARVAIVSIGAGLGEAFLTTKQVDIAIVGGAMAGACLALSLAQLKGPNGERYQVALIEANEVNGTRHPGYDSRAIALAAGSVDTLKGLQLWSAIAANAATIERIEVSDRGHFGGVAMTAAEYDVDSLGHVVELERTGPALWQRLTESTVELYCPNALTALTQRQHQVELTLNDGQQLNAKLVVGADGTMSQVRQRLNIDLERQPYQQTAVIANISCAEHGVTAYERFTSEGPLALLPMSDGRYSLVWVQSDDEAQRRLALDEQAFKLELQQAFGQRLGLIEKVGARASYPLALCKAERVHHHRSVLIGNAAQTVHPIAGQGFNLGLRDVATLVEQLDVALQRQQDPGDYAIVQAYADSREDDRSRVTGLTDGLVKLFSNSSRLMALGRNCGLLSMALSPTWKRQLAHQAMGWSRKRT</sequence>
<organism evidence="9 10">
    <name type="scientific">Ferrimonas lipolytica</name>
    <dbReference type="NCBI Taxonomy" id="2724191"/>
    <lineage>
        <taxon>Bacteria</taxon>
        <taxon>Pseudomonadati</taxon>
        <taxon>Pseudomonadota</taxon>
        <taxon>Gammaproteobacteria</taxon>
        <taxon>Alteromonadales</taxon>
        <taxon>Ferrimonadaceae</taxon>
        <taxon>Ferrimonas</taxon>
    </lineage>
</organism>
<keyword evidence="5" id="KW-0274">FAD</keyword>
<name>A0A6H1UHH1_9GAMM</name>
<keyword evidence="6 9" id="KW-0560">Oxidoreductase</keyword>
<comment type="cofactor">
    <cofactor evidence="1">
        <name>FAD</name>
        <dbReference type="ChEBI" id="CHEBI:57692"/>
    </cofactor>
</comment>
<evidence type="ECO:0000256" key="7">
    <source>
        <dbReference type="ARBA" id="ARBA00023033"/>
    </source>
</evidence>
<dbReference type="NCBIfam" id="TIGR01984">
    <property type="entry name" value="UbiH"/>
    <property type="match status" value="1"/>
</dbReference>
<accession>A0A6H1UHH1</accession>
<evidence type="ECO:0000256" key="4">
    <source>
        <dbReference type="ARBA" id="ARBA00022630"/>
    </source>
</evidence>
<comment type="similarity">
    <text evidence="3">Belongs to the UbiH/COQ6 family.</text>
</comment>